<evidence type="ECO:0000256" key="3">
    <source>
        <dbReference type="ARBA" id="ARBA00023315"/>
    </source>
</evidence>
<feature type="domain" description="N-acetyltransferase" evidence="4">
    <location>
        <begin position="10"/>
        <end position="156"/>
    </location>
</feature>
<dbReference type="PANTHER" id="PTHR10545">
    <property type="entry name" value="DIAMINE N-ACETYLTRANSFERASE"/>
    <property type="match status" value="1"/>
</dbReference>
<name>A0A068NMK2_FIMGI</name>
<dbReference type="InterPro" id="IPR051016">
    <property type="entry name" value="Diverse_Substrate_AcTransf"/>
</dbReference>
<dbReference type="KEGG" id="fgi:OP10G_1318"/>
<organism evidence="5 6">
    <name type="scientific">Fimbriimonas ginsengisoli Gsoil 348</name>
    <dbReference type="NCBI Taxonomy" id="661478"/>
    <lineage>
        <taxon>Bacteria</taxon>
        <taxon>Bacillati</taxon>
        <taxon>Armatimonadota</taxon>
        <taxon>Fimbriimonadia</taxon>
        <taxon>Fimbriimonadales</taxon>
        <taxon>Fimbriimonadaceae</taxon>
        <taxon>Fimbriimonas</taxon>
    </lineage>
</organism>
<evidence type="ECO:0000256" key="1">
    <source>
        <dbReference type="ARBA" id="ARBA00008694"/>
    </source>
</evidence>
<reference evidence="5 6" key="1">
    <citation type="journal article" date="2014" name="PLoS ONE">
        <title>The first complete genome sequence of the class fimbriimonadia in the phylum armatimonadetes.</title>
        <authorList>
            <person name="Hu Z.Y."/>
            <person name="Wang Y.Z."/>
            <person name="Im W.T."/>
            <person name="Wang S.Y."/>
            <person name="Zhao G.P."/>
            <person name="Zheng H.J."/>
            <person name="Quan Z.X."/>
        </authorList>
    </citation>
    <scope>NUCLEOTIDE SEQUENCE [LARGE SCALE GENOMIC DNA]</scope>
    <source>
        <strain evidence="5">Gsoil 348</strain>
    </source>
</reference>
<dbReference type="RefSeq" id="WP_025226693.1">
    <property type="nucleotide sequence ID" value="NZ_CP007139.1"/>
</dbReference>
<dbReference type="eggNOG" id="COG0456">
    <property type="taxonomic scope" value="Bacteria"/>
</dbReference>
<dbReference type="Proteomes" id="UP000027982">
    <property type="component" value="Chromosome"/>
</dbReference>
<dbReference type="HOGENOM" id="CLU_013985_41_3_0"/>
<dbReference type="EMBL" id="CP007139">
    <property type="protein sequence ID" value="AIE84686.1"/>
    <property type="molecule type" value="Genomic_DNA"/>
</dbReference>
<dbReference type="PANTHER" id="PTHR10545:SF29">
    <property type="entry name" value="GH14572P-RELATED"/>
    <property type="match status" value="1"/>
</dbReference>
<comment type="similarity">
    <text evidence="1">Belongs to the acetyltransferase family.</text>
</comment>
<dbReference type="InterPro" id="IPR000182">
    <property type="entry name" value="GNAT_dom"/>
</dbReference>
<keyword evidence="3" id="KW-0012">Acyltransferase</keyword>
<evidence type="ECO:0000259" key="4">
    <source>
        <dbReference type="PROSITE" id="PS51186"/>
    </source>
</evidence>
<dbReference type="CDD" id="cd04301">
    <property type="entry name" value="NAT_SF"/>
    <property type="match status" value="1"/>
</dbReference>
<keyword evidence="6" id="KW-1185">Reference proteome</keyword>
<dbReference type="STRING" id="661478.OP10G_1318"/>
<keyword evidence="2 5" id="KW-0808">Transferase</keyword>
<dbReference type="SUPFAM" id="SSF55729">
    <property type="entry name" value="Acyl-CoA N-acyltransferases (Nat)"/>
    <property type="match status" value="1"/>
</dbReference>
<dbReference type="FunFam" id="3.40.630.30:FF:000064">
    <property type="entry name" value="GNAT family acetyltransferase"/>
    <property type="match status" value="1"/>
</dbReference>
<protein>
    <submittedName>
        <fullName evidence="5">Histone acetyltransferase HPA2</fullName>
    </submittedName>
</protein>
<sequence>MPSSSAAAANAIRPATRADIGRVWELVLELAEYERLTHTVVGDASALERNAFDDRLIEIFVIEEPGEIVGYTISYRTFSTFRTQPGTWLEDLYVTPECRGKGYGKALLQNLIDRSRERGDGRLEWSVLDWNEPAILFYGSMSATVLPDWRVCRFDL</sequence>
<proteinExistence type="inferred from homology"/>
<evidence type="ECO:0000256" key="2">
    <source>
        <dbReference type="ARBA" id="ARBA00022679"/>
    </source>
</evidence>
<dbReference type="PROSITE" id="PS51186">
    <property type="entry name" value="GNAT"/>
    <property type="match status" value="1"/>
</dbReference>
<evidence type="ECO:0000313" key="5">
    <source>
        <dbReference type="EMBL" id="AIE84686.1"/>
    </source>
</evidence>
<dbReference type="Gene3D" id="3.40.630.30">
    <property type="match status" value="1"/>
</dbReference>
<gene>
    <name evidence="5" type="ORF">OP10G_1318</name>
</gene>
<dbReference type="AlphaFoldDB" id="A0A068NMK2"/>
<dbReference type="InterPro" id="IPR016181">
    <property type="entry name" value="Acyl_CoA_acyltransferase"/>
</dbReference>
<dbReference type="GO" id="GO:0008080">
    <property type="term" value="F:N-acetyltransferase activity"/>
    <property type="evidence" value="ECO:0007669"/>
    <property type="project" value="TreeGrafter"/>
</dbReference>
<accession>A0A068NMK2</accession>
<evidence type="ECO:0000313" key="6">
    <source>
        <dbReference type="Proteomes" id="UP000027982"/>
    </source>
</evidence>
<dbReference type="Pfam" id="PF00583">
    <property type="entry name" value="Acetyltransf_1"/>
    <property type="match status" value="1"/>
</dbReference>
<dbReference type="OrthoDB" id="9792929at2"/>